<keyword evidence="2" id="KW-1185">Reference proteome</keyword>
<dbReference type="RefSeq" id="WP_049685837.1">
    <property type="nucleotide sequence ID" value="NZ_CP009170.1"/>
</dbReference>
<dbReference type="eggNOG" id="COG1075">
    <property type="taxonomic scope" value="Bacteria"/>
</dbReference>
<protein>
    <submittedName>
        <fullName evidence="1">Lecithin:cholesterol acyltransferase</fullName>
    </submittedName>
</protein>
<dbReference type="STRING" id="2325.TKV_c20840"/>
<dbReference type="HOGENOM" id="CLU_055126_0_0_9"/>
<dbReference type="EMBL" id="CP009170">
    <property type="protein sequence ID" value="AIS53217.1"/>
    <property type="molecule type" value="Genomic_DNA"/>
</dbReference>
<dbReference type="AlphaFoldDB" id="A0A097ATS3"/>
<sequence>MNNPVVFVHGIFGSVFTPTPLGKMWSFGPAAYVYNPFIENLNKLGFVEGKNLFVCYYEWWKSVPDSIDTLKLTIEQAKAKTGSSKVDLICHSMGGLLARSYIQSDKYQFDVDKLIFLATPHFGSANAYYGWEGGTVPPDDEDFLNMLFKGFLWVFSKIKGDKDAITIIRKYIPSIKDLMPSKEYGNYLFMYPTRYDKIVFKNVEYMKVMNDFLNHLNEEVQILYDRIKNIYVFSGDGIYTNNFIQVENSLSEVVWPDGKPIGVIRDNKGDGTVLKKSALGVEGENFVLKTGHIGILNDSIPDLQNILGVREKPAVSILEKIVSYLSMITDKKIVVLDRSKNTVSYDIFGKLTWHLNLKPEGQYRISIREPFLSEIYIETNKSSFAKKIKPSRFARSSGLTLEVDKEGNFRVKDG</sequence>
<accession>A0A097ATS3</accession>
<organism evidence="1 2">
    <name type="scientific">Thermoanaerobacter kivui</name>
    <name type="common">Acetogenium kivui</name>
    <dbReference type="NCBI Taxonomy" id="2325"/>
    <lineage>
        <taxon>Bacteria</taxon>
        <taxon>Bacillati</taxon>
        <taxon>Bacillota</taxon>
        <taxon>Clostridia</taxon>
        <taxon>Thermoanaerobacterales</taxon>
        <taxon>Thermoanaerobacteraceae</taxon>
        <taxon>Thermoanaerobacter</taxon>
    </lineage>
</organism>
<dbReference type="InterPro" id="IPR029058">
    <property type="entry name" value="AB_hydrolase_fold"/>
</dbReference>
<keyword evidence="1" id="KW-0808">Transferase</keyword>
<evidence type="ECO:0000313" key="2">
    <source>
        <dbReference type="Proteomes" id="UP000029669"/>
    </source>
</evidence>
<dbReference type="Proteomes" id="UP000029669">
    <property type="component" value="Chromosome"/>
</dbReference>
<dbReference type="GO" id="GO:0008374">
    <property type="term" value="F:O-acyltransferase activity"/>
    <property type="evidence" value="ECO:0007669"/>
    <property type="project" value="InterPro"/>
</dbReference>
<dbReference type="InterPro" id="IPR003386">
    <property type="entry name" value="LACT/PDAT_acylTrfase"/>
</dbReference>
<dbReference type="PANTHER" id="PTHR11440">
    <property type="entry name" value="LECITHIN-CHOLESTEROL ACYLTRANSFERASE-RELATED"/>
    <property type="match status" value="1"/>
</dbReference>
<dbReference type="KEGG" id="tki:TKV_c20840"/>
<dbReference type="Pfam" id="PF02450">
    <property type="entry name" value="LCAT"/>
    <property type="match status" value="1"/>
</dbReference>
<evidence type="ECO:0000313" key="1">
    <source>
        <dbReference type="EMBL" id="AIS53217.1"/>
    </source>
</evidence>
<gene>
    <name evidence="1" type="ORF">TKV_c20840</name>
</gene>
<dbReference type="Gene3D" id="3.40.50.1820">
    <property type="entry name" value="alpha/beta hydrolase"/>
    <property type="match status" value="1"/>
</dbReference>
<dbReference type="SUPFAM" id="SSF53474">
    <property type="entry name" value="alpha/beta-Hydrolases"/>
    <property type="match status" value="1"/>
</dbReference>
<dbReference type="OrthoDB" id="9765872at2"/>
<dbReference type="GO" id="GO:0006629">
    <property type="term" value="P:lipid metabolic process"/>
    <property type="evidence" value="ECO:0007669"/>
    <property type="project" value="InterPro"/>
</dbReference>
<keyword evidence="1" id="KW-0012">Acyltransferase</keyword>
<reference evidence="2" key="1">
    <citation type="journal article" date="2015" name="Genome Announc.">
        <title>Whole-Genome Sequences of 80 Environmental and Clinical Isolates of Burkholderia pseudomallei.</title>
        <authorList>
            <person name="Johnson S.L."/>
            <person name="Baker A.L."/>
            <person name="Chain P.S."/>
            <person name="Currie B.J."/>
            <person name="Daligault H.E."/>
            <person name="Davenport K.W."/>
            <person name="Davis C.B."/>
            <person name="Inglis T.J."/>
            <person name="Kaestli M."/>
            <person name="Koren S."/>
            <person name="Mayo M."/>
            <person name="Merritt A.J."/>
            <person name="Price E.P."/>
            <person name="Sarovich D.S."/>
            <person name="Warner J."/>
            <person name="Rosovitz M.J."/>
        </authorList>
    </citation>
    <scope>NUCLEOTIDE SEQUENCE [LARGE SCALE GENOMIC DNA]</scope>
    <source>
        <strain evidence="2">DSM 2030</strain>
    </source>
</reference>
<proteinExistence type="predicted"/>
<name>A0A097ATS3_THEKI</name>